<reference evidence="2 3" key="1">
    <citation type="submission" date="2020-08" db="EMBL/GenBank/DDBJ databases">
        <title>Genomic Encyclopedia of Type Strains, Phase IV (KMG-IV): sequencing the most valuable type-strain genomes for metagenomic binning, comparative biology and taxonomic classification.</title>
        <authorList>
            <person name="Goeker M."/>
        </authorList>
    </citation>
    <scope>NUCLEOTIDE SEQUENCE [LARGE SCALE GENOMIC DNA]</scope>
    <source>
        <strain evidence="2 3">DSM 45385</strain>
    </source>
</reference>
<dbReference type="RefSeq" id="WP_184972864.1">
    <property type="nucleotide sequence ID" value="NZ_JACHIN010000018.1"/>
</dbReference>
<organism evidence="2 3">
    <name type="scientific">Nonomuraea endophytica</name>
    <dbReference type="NCBI Taxonomy" id="714136"/>
    <lineage>
        <taxon>Bacteria</taxon>
        <taxon>Bacillati</taxon>
        <taxon>Actinomycetota</taxon>
        <taxon>Actinomycetes</taxon>
        <taxon>Streptosporangiales</taxon>
        <taxon>Streptosporangiaceae</taxon>
        <taxon>Nonomuraea</taxon>
    </lineage>
</organism>
<evidence type="ECO:0000313" key="3">
    <source>
        <dbReference type="Proteomes" id="UP000568380"/>
    </source>
</evidence>
<keyword evidence="1" id="KW-0472">Membrane</keyword>
<dbReference type="PANTHER" id="PTHR32251:SF17">
    <property type="entry name" value="STEROID 5-ALPHA REDUCTASE C-TERMINAL DOMAIN-CONTAINING PROTEIN"/>
    <property type="match status" value="1"/>
</dbReference>
<feature type="transmembrane region" description="Helical" evidence="1">
    <location>
        <begin position="58"/>
        <end position="76"/>
    </location>
</feature>
<keyword evidence="1" id="KW-1133">Transmembrane helix</keyword>
<feature type="transmembrane region" description="Helical" evidence="1">
    <location>
        <begin position="32"/>
        <end position="51"/>
    </location>
</feature>
<dbReference type="GO" id="GO:0016020">
    <property type="term" value="C:membrane"/>
    <property type="evidence" value="ECO:0007669"/>
    <property type="project" value="TreeGrafter"/>
</dbReference>
<dbReference type="AlphaFoldDB" id="A0A7W8ACE8"/>
<dbReference type="Pfam" id="PF06966">
    <property type="entry name" value="DUF1295"/>
    <property type="match status" value="1"/>
</dbReference>
<dbReference type="EMBL" id="JACHIN010000018">
    <property type="protein sequence ID" value="MBB5083602.1"/>
    <property type="molecule type" value="Genomic_DNA"/>
</dbReference>
<feature type="transmembrane region" description="Helical" evidence="1">
    <location>
        <begin position="132"/>
        <end position="149"/>
    </location>
</feature>
<name>A0A7W8ACE8_9ACTN</name>
<keyword evidence="3" id="KW-1185">Reference proteome</keyword>
<dbReference type="Gene3D" id="1.20.120.1630">
    <property type="match status" value="1"/>
</dbReference>
<sequence>MSVFLSCLALVALLMVITFAVAIKAGKHVVIDVAWGLGFAVIALAAFVLGGGDPLRRVLLLVLTCLWGLRLALHLGRRVAGGGEDPRYEALLAKAPGSRDAYAFRMIYVTQGLIMVFVSLPVQVGMTTTGPIGWLGWAGVALWLVGFVFETVGDWQLARFRADPTSKGRVLDTGLWRYTRHPNYFGDAVIWWGLFLIAAEHWPGVLTLLSPLVMTYFLLAKTGKPLLERRLSATRPGYADYVRRTSGFVPLPPKR</sequence>
<accession>A0A7W8ACE8</accession>
<evidence type="ECO:0000256" key="1">
    <source>
        <dbReference type="SAM" id="Phobius"/>
    </source>
</evidence>
<comment type="caution">
    <text evidence="2">The sequence shown here is derived from an EMBL/GenBank/DDBJ whole genome shotgun (WGS) entry which is preliminary data.</text>
</comment>
<feature type="transmembrane region" description="Helical" evidence="1">
    <location>
        <begin position="102"/>
        <end position="120"/>
    </location>
</feature>
<protein>
    <submittedName>
        <fullName evidence="2">Steroid 5-alpha reductase family enzyme</fullName>
    </submittedName>
</protein>
<dbReference type="PANTHER" id="PTHR32251">
    <property type="entry name" value="3-OXO-5-ALPHA-STEROID 4-DEHYDROGENASE"/>
    <property type="match status" value="1"/>
</dbReference>
<feature type="transmembrane region" description="Helical" evidence="1">
    <location>
        <begin position="189"/>
        <end position="219"/>
    </location>
</feature>
<keyword evidence="1" id="KW-0812">Transmembrane</keyword>
<dbReference type="InterPro" id="IPR010721">
    <property type="entry name" value="UstE-like"/>
</dbReference>
<dbReference type="Proteomes" id="UP000568380">
    <property type="component" value="Unassembled WGS sequence"/>
</dbReference>
<evidence type="ECO:0000313" key="2">
    <source>
        <dbReference type="EMBL" id="MBB5083602.1"/>
    </source>
</evidence>
<gene>
    <name evidence="2" type="ORF">HNR40_009107</name>
</gene>
<proteinExistence type="predicted"/>
<dbReference type="PROSITE" id="PS50244">
    <property type="entry name" value="S5A_REDUCTASE"/>
    <property type="match status" value="1"/>
</dbReference>